<protein>
    <submittedName>
        <fullName evidence="3">Uncharacterized protein</fullName>
    </submittedName>
</protein>
<feature type="transmembrane region" description="Helical" evidence="2">
    <location>
        <begin position="30"/>
        <end position="51"/>
    </location>
</feature>
<reference evidence="3" key="1">
    <citation type="submission" date="2023-05" db="EMBL/GenBank/DDBJ databases">
        <title>Complete genome sequence of Agrobacterium larrymoorei CFBP5477.</title>
        <authorList>
            <person name="Yen H.-C."/>
            <person name="Chou L."/>
            <person name="Lin Y.-C."/>
            <person name="Lai E.-M."/>
            <person name="Kuo C.-H."/>
        </authorList>
    </citation>
    <scope>NUCLEOTIDE SEQUENCE</scope>
    <source>
        <strain evidence="3">CFBP5477</strain>
    </source>
</reference>
<organism evidence="3 4">
    <name type="scientific">Agrobacterium larrymoorei</name>
    <dbReference type="NCBI Taxonomy" id="160699"/>
    <lineage>
        <taxon>Bacteria</taxon>
        <taxon>Pseudomonadati</taxon>
        <taxon>Pseudomonadota</taxon>
        <taxon>Alphaproteobacteria</taxon>
        <taxon>Hyphomicrobiales</taxon>
        <taxon>Rhizobiaceae</taxon>
        <taxon>Rhizobium/Agrobacterium group</taxon>
        <taxon>Agrobacterium</taxon>
    </lineage>
</organism>
<keyword evidence="2" id="KW-0812">Transmembrane</keyword>
<dbReference type="EMBL" id="CP124733">
    <property type="protein sequence ID" value="WHA40433.1"/>
    <property type="molecule type" value="Genomic_DNA"/>
</dbReference>
<evidence type="ECO:0000256" key="2">
    <source>
        <dbReference type="SAM" id="Phobius"/>
    </source>
</evidence>
<evidence type="ECO:0000256" key="1">
    <source>
        <dbReference type="SAM" id="MobiDB-lite"/>
    </source>
</evidence>
<evidence type="ECO:0000313" key="4">
    <source>
        <dbReference type="Proteomes" id="UP000298664"/>
    </source>
</evidence>
<proteinExistence type="predicted"/>
<dbReference type="Proteomes" id="UP000298664">
    <property type="component" value="Chromosome Circular"/>
</dbReference>
<dbReference type="AlphaFoldDB" id="A0AAF0H6J2"/>
<keyword evidence="2" id="KW-0472">Membrane</keyword>
<keyword evidence="2" id="KW-1133">Transmembrane helix</keyword>
<gene>
    <name evidence="3" type="ORF">CFBP5477_011410</name>
</gene>
<feature type="region of interest" description="Disordered" evidence="1">
    <location>
        <begin position="1"/>
        <end position="25"/>
    </location>
</feature>
<dbReference type="RefSeq" id="WP_170980100.1">
    <property type="nucleotide sequence ID" value="NZ_CP124733.1"/>
</dbReference>
<sequence>MTKIQEADPVHFPTQANENKGQKHRAGKSIVLAIAGIGMLAFVIYMAMIVITTTQA</sequence>
<accession>A0AAF0H6J2</accession>
<name>A0AAF0H6J2_9HYPH</name>
<evidence type="ECO:0000313" key="3">
    <source>
        <dbReference type="EMBL" id="WHA40433.1"/>
    </source>
</evidence>